<sequence>MGFVKMLQNLFGNTPKQVEVLILGLDNSGKTTIVNRLKSSENLDSGTVPTVGQNVDKFVAADLTFNTFDMSGQSKYRNLWETHYRTVHGIIFVVDSTDKMRLALARDELWMMLDHRDVAYKKVPLLILANKNDSKDALSATDVHLSLGLDMIRNRNWHIASTCALSGLGLIEAIEWLGVNIKQYIETQ</sequence>
<reference evidence="9" key="1">
    <citation type="submission" date="2022-11" db="UniProtKB">
        <authorList>
            <consortium name="WormBaseParasite"/>
        </authorList>
    </citation>
    <scope>IDENTIFICATION</scope>
</reference>
<evidence type="ECO:0000256" key="6">
    <source>
        <dbReference type="PIRSR" id="PIRSR606689-2"/>
    </source>
</evidence>
<evidence type="ECO:0000256" key="3">
    <source>
        <dbReference type="ARBA" id="ARBA00022741"/>
    </source>
</evidence>
<dbReference type="SUPFAM" id="SSF52540">
    <property type="entry name" value="P-loop containing nucleoside triphosphate hydrolases"/>
    <property type="match status" value="1"/>
</dbReference>
<dbReference type="Gene3D" id="3.40.50.300">
    <property type="entry name" value="P-loop containing nucleotide triphosphate hydrolases"/>
    <property type="match status" value="1"/>
</dbReference>
<evidence type="ECO:0000313" key="9">
    <source>
        <dbReference type="WBParaSite" id="PSU_v2.g7490.t1"/>
    </source>
</evidence>
<keyword evidence="8" id="KW-1185">Reference proteome</keyword>
<dbReference type="PROSITE" id="PS51417">
    <property type="entry name" value="ARF"/>
    <property type="match status" value="1"/>
</dbReference>
<dbReference type="GO" id="GO:0003924">
    <property type="term" value="F:GTPase activity"/>
    <property type="evidence" value="ECO:0007669"/>
    <property type="project" value="InterPro"/>
</dbReference>
<evidence type="ECO:0000256" key="1">
    <source>
        <dbReference type="ARBA" id="ARBA00010290"/>
    </source>
</evidence>
<protein>
    <recommendedName>
        <fullName evidence="2">ADP-ribosylation factor-like protein 6</fullName>
    </recommendedName>
</protein>
<evidence type="ECO:0000313" key="8">
    <source>
        <dbReference type="Proteomes" id="UP000887577"/>
    </source>
</evidence>
<dbReference type="AlphaFoldDB" id="A0A914Z6F7"/>
<dbReference type="Pfam" id="PF00025">
    <property type="entry name" value="Arf"/>
    <property type="match status" value="1"/>
</dbReference>
<dbReference type="FunFam" id="3.40.50.300:FF:001166">
    <property type="entry name" value="ADP-ribosylation factor D"/>
    <property type="match status" value="1"/>
</dbReference>
<dbReference type="SMART" id="SM00178">
    <property type="entry name" value="SAR"/>
    <property type="match status" value="1"/>
</dbReference>
<feature type="binding site" evidence="6">
    <location>
        <position position="31"/>
    </location>
    <ligand>
        <name>Mg(2+)</name>
        <dbReference type="ChEBI" id="CHEBI:18420"/>
    </ligand>
</feature>
<proteinExistence type="inferred from homology"/>
<dbReference type="Proteomes" id="UP000887577">
    <property type="component" value="Unplaced"/>
</dbReference>
<feature type="binding site" evidence="5">
    <location>
        <begin position="24"/>
        <end position="31"/>
    </location>
    <ligand>
        <name>GTP</name>
        <dbReference type="ChEBI" id="CHEBI:37565"/>
    </ligand>
</feature>
<dbReference type="PRINTS" id="PR00328">
    <property type="entry name" value="SAR1GTPBP"/>
</dbReference>
<dbReference type="PANTHER" id="PTHR11711">
    <property type="entry name" value="ADP RIBOSYLATION FACTOR-RELATED"/>
    <property type="match status" value="1"/>
</dbReference>
<keyword evidence="6" id="KW-0460">Magnesium</keyword>
<keyword evidence="4 5" id="KW-0342">GTP-binding</keyword>
<keyword evidence="3 5" id="KW-0547">Nucleotide-binding</keyword>
<feature type="binding site" evidence="5">
    <location>
        <begin position="130"/>
        <end position="133"/>
    </location>
    <ligand>
        <name>GTP</name>
        <dbReference type="ChEBI" id="CHEBI:37565"/>
    </ligand>
</feature>
<evidence type="ECO:0000256" key="7">
    <source>
        <dbReference type="RuleBase" id="RU003925"/>
    </source>
</evidence>
<feature type="binding site" evidence="6">
    <location>
        <position position="50"/>
    </location>
    <ligand>
        <name>Mg(2+)</name>
        <dbReference type="ChEBI" id="CHEBI:18420"/>
    </ligand>
</feature>
<dbReference type="GO" id="GO:0046872">
    <property type="term" value="F:metal ion binding"/>
    <property type="evidence" value="ECO:0007669"/>
    <property type="project" value="UniProtKB-KW"/>
</dbReference>
<dbReference type="InterPro" id="IPR006689">
    <property type="entry name" value="Small_GTPase_ARF/SAR"/>
</dbReference>
<name>A0A914Z6F7_9BILA</name>
<dbReference type="GO" id="GO:0005525">
    <property type="term" value="F:GTP binding"/>
    <property type="evidence" value="ECO:0007669"/>
    <property type="project" value="UniProtKB-KW"/>
</dbReference>
<comment type="similarity">
    <text evidence="1 7">Belongs to the small GTPase superfamily. Arf family.</text>
</comment>
<dbReference type="InterPro" id="IPR024156">
    <property type="entry name" value="Small_GTPase_ARF"/>
</dbReference>
<dbReference type="InterPro" id="IPR027417">
    <property type="entry name" value="P-loop_NTPase"/>
</dbReference>
<dbReference type="WBParaSite" id="PSU_v2.g7490.t1">
    <property type="protein sequence ID" value="PSU_v2.g7490.t1"/>
    <property type="gene ID" value="PSU_v2.g7490"/>
</dbReference>
<accession>A0A914Z6F7</accession>
<organism evidence="8 9">
    <name type="scientific">Panagrolaimus superbus</name>
    <dbReference type="NCBI Taxonomy" id="310955"/>
    <lineage>
        <taxon>Eukaryota</taxon>
        <taxon>Metazoa</taxon>
        <taxon>Ecdysozoa</taxon>
        <taxon>Nematoda</taxon>
        <taxon>Chromadorea</taxon>
        <taxon>Rhabditida</taxon>
        <taxon>Tylenchina</taxon>
        <taxon>Panagrolaimomorpha</taxon>
        <taxon>Panagrolaimoidea</taxon>
        <taxon>Panagrolaimidae</taxon>
        <taxon>Panagrolaimus</taxon>
    </lineage>
</organism>
<evidence type="ECO:0000256" key="4">
    <source>
        <dbReference type="ARBA" id="ARBA00023134"/>
    </source>
</evidence>
<keyword evidence="6" id="KW-0479">Metal-binding</keyword>
<dbReference type="InterPro" id="IPR005225">
    <property type="entry name" value="Small_GTP-bd"/>
</dbReference>
<evidence type="ECO:0000256" key="2">
    <source>
        <dbReference type="ARBA" id="ARBA00019766"/>
    </source>
</evidence>
<dbReference type="SMART" id="SM00177">
    <property type="entry name" value="ARF"/>
    <property type="match status" value="1"/>
</dbReference>
<evidence type="ECO:0000256" key="5">
    <source>
        <dbReference type="PIRSR" id="PIRSR606689-1"/>
    </source>
</evidence>
<dbReference type="PROSITE" id="PS51419">
    <property type="entry name" value="RAB"/>
    <property type="match status" value="1"/>
</dbReference>
<dbReference type="NCBIfam" id="TIGR00231">
    <property type="entry name" value="small_GTP"/>
    <property type="match status" value="1"/>
</dbReference>
<feature type="binding site" evidence="5">
    <location>
        <position position="72"/>
    </location>
    <ligand>
        <name>GTP</name>
        <dbReference type="ChEBI" id="CHEBI:37565"/>
    </ligand>
</feature>